<sequence>MAPSTSSILQGSLGPLNYDAVSGDEFVTTALPTYWDELNQAMSDLFVGPMPVDQFLEDFLPNSSQETPIVTKDHFKSVPIDGHEDFMYRHFVRNLSPLLRRGSL</sequence>
<comment type="caution">
    <text evidence="1">The sequence shown here is derived from an EMBL/GenBank/DDBJ whole genome shotgun (WGS) entry which is preliminary data.</text>
</comment>
<accession>A0A9P7G0G0</accession>
<name>A0A9P7G0G0_9AGAR</name>
<evidence type="ECO:0000313" key="1">
    <source>
        <dbReference type="EMBL" id="KAG5641393.1"/>
    </source>
</evidence>
<dbReference type="AlphaFoldDB" id="A0A9P7G0G0"/>
<dbReference type="EMBL" id="JABCKV010000320">
    <property type="protein sequence ID" value="KAG5641393.1"/>
    <property type="molecule type" value="Genomic_DNA"/>
</dbReference>
<dbReference type="Proteomes" id="UP000775547">
    <property type="component" value="Unassembled WGS sequence"/>
</dbReference>
<evidence type="ECO:0000313" key="2">
    <source>
        <dbReference type="Proteomes" id="UP000775547"/>
    </source>
</evidence>
<gene>
    <name evidence="1" type="ORF">DXG03_005346</name>
</gene>
<dbReference type="OrthoDB" id="3036589at2759"/>
<reference evidence="1" key="2">
    <citation type="submission" date="2021-10" db="EMBL/GenBank/DDBJ databases">
        <title>Phylogenomics reveals ancestral predisposition of the termite-cultivated fungus Termitomyces towards a domesticated lifestyle.</title>
        <authorList>
            <person name="Auxier B."/>
            <person name="Grum-Grzhimaylo A."/>
            <person name="Cardenas M.E."/>
            <person name="Lodge J.D."/>
            <person name="Laessoe T."/>
            <person name="Pedersen O."/>
            <person name="Smith M.E."/>
            <person name="Kuyper T.W."/>
            <person name="Franco-Molano E.A."/>
            <person name="Baroni T.J."/>
            <person name="Aanen D.K."/>
        </authorList>
    </citation>
    <scope>NUCLEOTIDE SEQUENCE</scope>
    <source>
        <strain evidence="1">AP01</strain>
        <tissue evidence="1">Mycelium</tissue>
    </source>
</reference>
<organism evidence="1 2">
    <name type="scientific">Asterophora parasitica</name>
    <dbReference type="NCBI Taxonomy" id="117018"/>
    <lineage>
        <taxon>Eukaryota</taxon>
        <taxon>Fungi</taxon>
        <taxon>Dikarya</taxon>
        <taxon>Basidiomycota</taxon>
        <taxon>Agaricomycotina</taxon>
        <taxon>Agaricomycetes</taxon>
        <taxon>Agaricomycetidae</taxon>
        <taxon>Agaricales</taxon>
        <taxon>Tricholomatineae</taxon>
        <taxon>Lyophyllaceae</taxon>
        <taxon>Asterophora</taxon>
    </lineage>
</organism>
<protein>
    <submittedName>
        <fullName evidence="1">Uncharacterized protein</fullName>
    </submittedName>
</protein>
<reference evidence="1" key="1">
    <citation type="submission" date="2020-07" db="EMBL/GenBank/DDBJ databases">
        <authorList>
            <person name="Nieuwenhuis M."/>
            <person name="Van De Peppel L.J.J."/>
        </authorList>
    </citation>
    <scope>NUCLEOTIDE SEQUENCE</scope>
    <source>
        <strain evidence="1">AP01</strain>
        <tissue evidence="1">Mycelium</tissue>
    </source>
</reference>
<keyword evidence="2" id="KW-1185">Reference proteome</keyword>
<proteinExistence type="predicted"/>